<keyword evidence="3" id="KW-0804">Transcription</keyword>
<evidence type="ECO:0000256" key="1">
    <source>
        <dbReference type="ARBA" id="ARBA00023015"/>
    </source>
</evidence>
<dbReference type="EMBL" id="PUIA01000094">
    <property type="protein sequence ID" value="PQO24977.1"/>
    <property type="molecule type" value="Genomic_DNA"/>
</dbReference>
<keyword evidence="2 4" id="KW-0238">DNA-binding</keyword>
<keyword evidence="1" id="KW-0805">Transcription regulation</keyword>
<dbReference type="GO" id="GO:0003700">
    <property type="term" value="F:DNA-binding transcription factor activity"/>
    <property type="evidence" value="ECO:0007669"/>
    <property type="project" value="TreeGrafter"/>
</dbReference>
<feature type="domain" description="HTH tetR-type" evidence="5">
    <location>
        <begin position="12"/>
        <end position="72"/>
    </location>
</feature>
<dbReference type="AlphaFoldDB" id="A0A2S8EYK7"/>
<dbReference type="PRINTS" id="PR00455">
    <property type="entry name" value="HTHTETR"/>
</dbReference>
<dbReference type="InterPro" id="IPR050109">
    <property type="entry name" value="HTH-type_TetR-like_transc_reg"/>
</dbReference>
<dbReference type="OrthoDB" id="9814200at2"/>
<feature type="DNA-binding region" description="H-T-H motif" evidence="4">
    <location>
        <begin position="35"/>
        <end position="54"/>
    </location>
</feature>
<dbReference type="Gene3D" id="1.10.357.10">
    <property type="entry name" value="Tetracycline Repressor, domain 2"/>
    <property type="match status" value="1"/>
</dbReference>
<evidence type="ECO:0000256" key="2">
    <source>
        <dbReference type="ARBA" id="ARBA00023125"/>
    </source>
</evidence>
<evidence type="ECO:0000313" key="7">
    <source>
        <dbReference type="Proteomes" id="UP000240009"/>
    </source>
</evidence>
<proteinExistence type="predicted"/>
<dbReference type="InterPro" id="IPR001647">
    <property type="entry name" value="HTH_TetR"/>
</dbReference>
<dbReference type="SUPFAM" id="SSF46689">
    <property type="entry name" value="Homeodomain-like"/>
    <property type="match status" value="1"/>
</dbReference>
<sequence length="244" mass="27428">MPTLTRKQREIQEREAQILSVAREMLLKDGYLGLSMDRIAEAVEYGKGTVYRHFPNKEDIILALAVETQKKRTSLFQRASLFRGASRERLTAVAVACELFVRLYPSHFNVEQVVRLSSIWEKTSEKRQNIMRTCEQACTGIVAGIVRDAISQGDLTLTGDMTPEGMVFGMWAINFGSFSIMSTSGALDEIGIEDPTLAIRGCINHMLDGFGWKALSTQHDYEAVFQKALTETFADEYQQLLTQS</sequence>
<dbReference type="PROSITE" id="PS50977">
    <property type="entry name" value="HTH_TETR_2"/>
    <property type="match status" value="1"/>
</dbReference>
<evidence type="ECO:0000256" key="3">
    <source>
        <dbReference type="ARBA" id="ARBA00023163"/>
    </source>
</evidence>
<dbReference type="GO" id="GO:0000976">
    <property type="term" value="F:transcription cis-regulatory region binding"/>
    <property type="evidence" value="ECO:0007669"/>
    <property type="project" value="TreeGrafter"/>
</dbReference>
<name>A0A2S8EYK7_9BACT</name>
<dbReference type="RefSeq" id="WP_105359514.1">
    <property type="nucleotide sequence ID" value="NZ_PUIA01000094.1"/>
</dbReference>
<dbReference type="PANTHER" id="PTHR30055">
    <property type="entry name" value="HTH-TYPE TRANSCRIPTIONAL REGULATOR RUTR"/>
    <property type="match status" value="1"/>
</dbReference>
<accession>A0A2S8EYK7</accession>
<dbReference type="PANTHER" id="PTHR30055:SF234">
    <property type="entry name" value="HTH-TYPE TRANSCRIPTIONAL REGULATOR BETI"/>
    <property type="match status" value="1"/>
</dbReference>
<reference evidence="6 7" key="1">
    <citation type="submission" date="2018-02" db="EMBL/GenBank/DDBJ databases">
        <title>Comparative genomes isolates from brazilian mangrove.</title>
        <authorList>
            <person name="Araujo J.E."/>
            <person name="Taketani R.G."/>
            <person name="Silva M.C.P."/>
            <person name="Loureco M.V."/>
            <person name="Andreote F.D."/>
        </authorList>
    </citation>
    <scope>NUCLEOTIDE SEQUENCE [LARGE SCALE GENOMIC DNA]</scope>
    <source>
        <strain evidence="6 7">HEX-2 MGV</strain>
    </source>
</reference>
<gene>
    <name evidence="6" type="ORF">C5Y96_26070</name>
</gene>
<dbReference type="Pfam" id="PF00440">
    <property type="entry name" value="TetR_N"/>
    <property type="match status" value="1"/>
</dbReference>
<comment type="caution">
    <text evidence="6">The sequence shown here is derived from an EMBL/GenBank/DDBJ whole genome shotgun (WGS) entry which is preliminary data.</text>
</comment>
<dbReference type="InterPro" id="IPR009057">
    <property type="entry name" value="Homeodomain-like_sf"/>
</dbReference>
<protein>
    <submittedName>
        <fullName evidence="6">TetR family transcriptional regulator</fullName>
    </submittedName>
</protein>
<evidence type="ECO:0000259" key="5">
    <source>
        <dbReference type="PROSITE" id="PS50977"/>
    </source>
</evidence>
<dbReference type="Proteomes" id="UP000240009">
    <property type="component" value="Unassembled WGS sequence"/>
</dbReference>
<organism evidence="6 7">
    <name type="scientific">Blastopirellula marina</name>
    <dbReference type="NCBI Taxonomy" id="124"/>
    <lineage>
        <taxon>Bacteria</taxon>
        <taxon>Pseudomonadati</taxon>
        <taxon>Planctomycetota</taxon>
        <taxon>Planctomycetia</taxon>
        <taxon>Pirellulales</taxon>
        <taxon>Pirellulaceae</taxon>
        <taxon>Blastopirellula</taxon>
    </lineage>
</organism>
<evidence type="ECO:0000313" key="6">
    <source>
        <dbReference type="EMBL" id="PQO24977.1"/>
    </source>
</evidence>
<evidence type="ECO:0000256" key="4">
    <source>
        <dbReference type="PROSITE-ProRule" id="PRU00335"/>
    </source>
</evidence>